<dbReference type="Pfam" id="PF11372">
    <property type="entry name" value="DUF3173"/>
    <property type="match status" value="1"/>
</dbReference>
<evidence type="ECO:0000313" key="2">
    <source>
        <dbReference type="Proteomes" id="UP001217324"/>
    </source>
</evidence>
<evidence type="ECO:0000313" key="1">
    <source>
        <dbReference type="EMBL" id="WEA13295.1"/>
    </source>
</evidence>
<dbReference type="EMBL" id="CP118627">
    <property type="protein sequence ID" value="WEA13295.1"/>
    <property type="molecule type" value="Genomic_DNA"/>
</dbReference>
<name>A0AAX3N9L1_9LACT</name>
<dbReference type="Proteomes" id="UP001217324">
    <property type="component" value="Chromosome"/>
</dbReference>
<accession>A0AAX3N9L1</accession>
<protein>
    <submittedName>
        <fullName evidence="1">DUF3173 family protein</fullName>
    </submittedName>
</protein>
<proteinExistence type="predicted"/>
<sequence length="65" mass="7286">MSIQLNNVIQYKDLVELGYTVGTARGVIKQAKQIMINKGFSFYDNKRLGTVPLEVVEEILGTKIV</sequence>
<dbReference type="InterPro" id="IPR021512">
    <property type="entry name" value="DUF3173"/>
</dbReference>
<dbReference type="AlphaFoldDB" id="A0AAX3N9L1"/>
<organism evidence="1 2">
    <name type="scientific">Lactococcus garvieae</name>
    <dbReference type="NCBI Taxonomy" id="1363"/>
    <lineage>
        <taxon>Bacteria</taxon>
        <taxon>Bacillati</taxon>
        <taxon>Bacillota</taxon>
        <taxon>Bacilli</taxon>
        <taxon>Lactobacillales</taxon>
        <taxon>Streptococcaceae</taxon>
        <taxon>Lactococcus</taxon>
    </lineage>
</organism>
<reference evidence="1" key="1">
    <citation type="submission" date="2023-02" db="EMBL/GenBank/DDBJ databases">
        <title>Comparative genomics and fermentation flavor characterization of five lactic acid bacteria reveal flavor biosynthesis metabolic pathways in fermented muskmelon puree.</title>
        <authorList>
            <person name="Yuan L."/>
            <person name="Li M."/>
            <person name="Xu X."/>
            <person name="Lao F."/>
            <person name="Wu J."/>
        </authorList>
    </citation>
    <scope>NUCLEOTIDE SEQUENCE</scope>
    <source>
        <strain evidence="1">Pa-2</strain>
    </source>
</reference>
<gene>
    <name evidence="1" type="ORF">PWF74_07065</name>
</gene>
<dbReference type="RefSeq" id="WP_191673133.1">
    <property type="nucleotide sequence ID" value="NZ_CP118627.1"/>
</dbReference>